<evidence type="ECO:0000256" key="3">
    <source>
        <dbReference type="ARBA" id="ARBA00023125"/>
    </source>
</evidence>
<evidence type="ECO:0000256" key="1">
    <source>
        <dbReference type="ARBA" id="ARBA00009437"/>
    </source>
</evidence>
<dbReference type="Proteomes" id="UP000199598">
    <property type="component" value="Unassembled WGS sequence"/>
</dbReference>
<comment type="similarity">
    <text evidence="1">Belongs to the LysR transcriptional regulatory family.</text>
</comment>
<name>A0A1I4G4A3_9HYPH</name>
<keyword evidence="3 6" id="KW-0238">DNA-binding</keyword>
<dbReference type="PANTHER" id="PTHR30537">
    <property type="entry name" value="HTH-TYPE TRANSCRIPTIONAL REGULATOR"/>
    <property type="match status" value="1"/>
</dbReference>
<proteinExistence type="inferred from homology"/>
<keyword evidence="2" id="KW-0805">Transcription regulation</keyword>
<dbReference type="PANTHER" id="PTHR30537:SF5">
    <property type="entry name" value="HTH-TYPE TRANSCRIPTIONAL ACTIVATOR TTDR-RELATED"/>
    <property type="match status" value="1"/>
</dbReference>
<organism evidence="6 7">
    <name type="scientific">Pseudovibrio ascidiaceicola</name>
    <dbReference type="NCBI Taxonomy" id="285279"/>
    <lineage>
        <taxon>Bacteria</taxon>
        <taxon>Pseudomonadati</taxon>
        <taxon>Pseudomonadota</taxon>
        <taxon>Alphaproteobacteria</taxon>
        <taxon>Hyphomicrobiales</taxon>
        <taxon>Stappiaceae</taxon>
        <taxon>Pseudovibrio</taxon>
    </lineage>
</organism>
<dbReference type="InterPro" id="IPR036390">
    <property type="entry name" value="WH_DNA-bd_sf"/>
</dbReference>
<evidence type="ECO:0000313" key="6">
    <source>
        <dbReference type="EMBL" id="SFL24854.1"/>
    </source>
</evidence>
<dbReference type="InterPro" id="IPR005119">
    <property type="entry name" value="LysR_subst-bd"/>
</dbReference>
<evidence type="ECO:0000313" key="7">
    <source>
        <dbReference type="Proteomes" id="UP000199598"/>
    </source>
</evidence>
<evidence type="ECO:0000256" key="2">
    <source>
        <dbReference type="ARBA" id="ARBA00023015"/>
    </source>
</evidence>
<dbReference type="InterPro" id="IPR058163">
    <property type="entry name" value="LysR-type_TF_proteobact-type"/>
</dbReference>
<protein>
    <submittedName>
        <fullName evidence="6">DNA-binding transcriptional regulator, LysR family</fullName>
    </submittedName>
</protein>
<reference evidence="6 7" key="1">
    <citation type="submission" date="2016-10" db="EMBL/GenBank/DDBJ databases">
        <authorList>
            <person name="Varghese N."/>
            <person name="Submissions S."/>
        </authorList>
    </citation>
    <scope>NUCLEOTIDE SEQUENCE [LARGE SCALE GENOMIC DNA]</scope>
    <source>
        <strain evidence="6 7">DSM 16392</strain>
    </source>
</reference>
<comment type="caution">
    <text evidence="6">The sequence shown here is derived from an EMBL/GenBank/DDBJ whole genome shotgun (WGS) entry which is preliminary data.</text>
</comment>
<dbReference type="RefSeq" id="WP_093524355.1">
    <property type="nucleotide sequence ID" value="NZ_FOSK01000028.1"/>
</dbReference>
<evidence type="ECO:0000256" key="4">
    <source>
        <dbReference type="ARBA" id="ARBA00023163"/>
    </source>
</evidence>
<dbReference type="SUPFAM" id="SSF46785">
    <property type="entry name" value="Winged helix' DNA-binding domain"/>
    <property type="match status" value="1"/>
</dbReference>
<evidence type="ECO:0000259" key="5">
    <source>
        <dbReference type="PROSITE" id="PS50931"/>
    </source>
</evidence>
<sequence>MKELDGLMEFCAVVENGGFKRAADCLDVSASFISRRVSNLENRLGVLLLHRTTRSVNLTDIGEQYYLRSKAILADIHALSADLAEQQNLVKGRIRVAAGGIFGETWVASALADFARLHPEVELDLEISDRPVDLVREKFDLAIRHGMPSDPDLTVSKIGSRRMMVCASPDYLREHGEPNEPEDLVSHSCLITPGLRWLFARDDDTFEVRVSGRWASNNGRALKIAACAGLGLTRLAEGYLTSTIESGALVAVLKPYEISPQETLLVYPSRAFLPFRVRSLVEHLKKY</sequence>
<keyword evidence="4" id="KW-0804">Transcription</keyword>
<dbReference type="Gene3D" id="1.10.10.10">
    <property type="entry name" value="Winged helix-like DNA-binding domain superfamily/Winged helix DNA-binding domain"/>
    <property type="match status" value="1"/>
</dbReference>
<feature type="domain" description="HTH lysR-type" evidence="5">
    <location>
        <begin position="1"/>
        <end position="59"/>
    </location>
</feature>
<accession>A0A1I4G4A3</accession>
<dbReference type="Pfam" id="PF00126">
    <property type="entry name" value="HTH_1"/>
    <property type="match status" value="1"/>
</dbReference>
<dbReference type="CDD" id="cd08422">
    <property type="entry name" value="PBP2_CrgA_like"/>
    <property type="match status" value="1"/>
</dbReference>
<dbReference type="EMBL" id="FOSK01000028">
    <property type="protein sequence ID" value="SFL24854.1"/>
    <property type="molecule type" value="Genomic_DNA"/>
</dbReference>
<keyword evidence="7" id="KW-1185">Reference proteome</keyword>
<gene>
    <name evidence="6" type="ORF">SAMN04488518_1284</name>
</gene>
<dbReference type="InterPro" id="IPR000847">
    <property type="entry name" value="LysR_HTH_N"/>
</dbReference>
<dbReference type="PROSITE" id="PS50931">
    <property type="entry name" value="HTH_LYSR"/>
    <property type="match status" value="1"/>
</dbReference>
<dbReference type="GO" id="GO:0003677">
    <property type="term" value="F:DNA binding"/>
    <property type="evidence" value="ECO:0007669"/>
    <property type="project" value="UniProtKB-KW"/>
</dbReference>
<dbReference type="Gene3D" id="3.40.190.290">
    <property type="match status" value="1"/>
</dbReference>
<dbReference type="InterPro" id="IPR036388">
    <property type="entry name" value="WH-like_DNA-bd_sf"/>
</dbReference>
<dbReference type="SUPFAM" id="SSF53850">
    <property type="entry name" value="Periplasmic binding protein-like II"/>
    <property type="match status" value="1"/>
</dbReference>
<dbReference type="Pfam" id="PF03466">
    <property type="entry name" value="LysR_substrate"/>
    <property type="match status" value="1"/>
</dbReference>